<dbReference type="InterPro" id="IPR050189">
    <property type="entry name" value="MFS_Efflux_Transporters"/>
</dbReference>
<feature type="transmembrane region" description="Helical" evidence="6">
    <location>
        <begin position="77"/>
        <end position="101"/>
    </location>
</feature>
<keyword evidence="9" id="KW-1185">Reference proteome</keyword>
<feature type="transmembrane region" description="Helical" evidence="6">
    <location>
        <begin position="138"/>
        <end position="159"/>
    </location>
</feature>
<evidence type="ECO:0000313" key="9">
    <source>
        <dbReference type="Proteomes" id="UP001501414"/>
    </source>
</evidence>
<feature type="domain" description="Major facilitator superfamily (MFS) profile" evidence="7">
    <location>
        <begin position="38"/>
        <end position="438"/>
    </location>
</feature>
<evidence type="ECO:0000313" key="8">
    <source>
        <dbReference type="EMBL" id="GAA1400837.1"/>
    </source>
</evidence>
<keyword evidence="5 6" id="KW-0472">Membrane</keyword>
<reference evidence="9" key="1">
    <citation type="journal article" date="2019" name="Int. J. Syst. Evol. Microbiol.">
        <title>The Global Catalogue of Microorganisms (GCM) 10K type strain sequencing project: providing services to taxonomists for standard genome sequencing and annotation.</title>
        <authorList>
            <consortium name="The Broad Institute Genomics Platform"/>
            <consortium name="The Broad Institute Genome Sequencing Center for Infectious Disease"/>
            <person name="Wu L."/>
            <person name="Ma J."/>
        </authorList>
    </citation>
    <scope>NUCLEOTIDE SEQUENCE [LARGE SCALE GENOMIC DNA]</scope>
    <source>
        <strain evidence="9">JCM 11896</strain>
    </source>
</reference>
<evidence type="ECO:0000256" key="3">
    <source>
        <dbReference type="ARBA" id="ARBA00022692"/>
    </source>
</evidence>
<dbReference type="Proteomes" id="UP001501414">
    <property type="component" value="Unassembled WGS sequence"/>
</dbReference>
<evidence type="ECO:0000256" key="6">
    <source>
        <dbReference type="SAM" id="Phobius"/>
    </source>
</evidence>
<dbReference type="InterPro" id="IPR036259">
    <property type="entry name" value="MFS_trans_sf"/>
</dbReference>
<dbReference type="Pfam" id="PF07690">
    <property type="entry name" value="MFS_1"/>
    <property type="match status" value="2"/>
</dbReference>
<comment type="subcellular location">
    <subcellularLocation>
        <location evidence="1">Cell membrane</location>
        <topology evidence="1">Multi-pass membrane protein</topology>
    </subcellularLocation>
</comment>
<dbReference type="InterPro" id="IPR011701">
    <property type="entry name" value="MFS"/>
</dbReference>
<dbReference type="EMBL" id="BAAAJK010000052">
    <property type="protein sequence ID" value="GAA1400837.1"/>
    <property type="molecule type" value="Genomic_DNA"/>
</dbReference>
<dbReference type="CDD" id="cd06174">
    <property type="entry name" value="MFS"/>
    <property type="match status" value="1"/>
</dbReference>
<sequence>MLPVAAARPGVTLVGRGRAAGPDAAEWSFVMATFSAPRGAYLVWSAGLLAYTVAVLQRSSFGVAGLDAAERFDASPTVLAGFLVLQLLVYAALQVPVGLLLDRFGARAMVLAGAVTMTAAQVLVALATALPLAIAARVLVGIGDALTFISVLSVVSVWFPARRVPLMTQLTALLGQSGQVLSAIPLATLLHGHGWTTAFLAAAAAGLVATIAVAAVFVNRPPGSPEPAPAASPREVLDGLAGAWRHPGTRLGLWSHAGTQFSGLVFALLWGVPYLVAGQGMSPAGASVMLTVLVAAGAVAGPVFGEFTARHPLRRSWLVLAVIGSTAVVWAIVLLVPPPAPLWLLVLLVVVLAANGPCSAVGFDYARTFNPEHRRGTAVGIVNVGGFTASLLTTLLVGAVLGISGGYTPEAFRVAWLVQFPIWAITVAGVLVARRRARRVLAEEGTIVPPLREVLRRRRRTP</sequence>
<keyword evidence="3 6" id="KW-0812">Transmembrane</keyword>
<evidence type="ECO:0000259" key="7">
    <source>
        <dbReference type="PROSITE" id="PS50850"/>
    </source>
</evidence>
<feature type="transmembrane region" description="Helical" evidence="6">
    <location>
        <begin position="253"/>
        <end position="272"/>
    </location>
</feature>
<dbReference type="PANTHER" id="PTHR43124:SF3">
    <property type="entry name" value="CHLORAMPHENICOL EFFLUX PUMP RV0191"/>
    <property type="match status" value="1"/>
</dbReference>
<feature type="transmembrane region" description="Helical" evidence="6">
    <location>
        <begin position="284"/>
        <end position="305"/>
    </location>
</feature>
<evidence type="ECO:0000256" key="1">
    <source>
        <dbReference type="ARBA" id="ARBA00004651"/>
    </source>
</evidence>
<feature type="transmembrane region" description="Helical" evidence="6">
    <location>
        <begin position="342"/>
        <end position="366"/>
    </location>
</feature>
<accession>A0ABP4IWY9</accession>
<feature type="transmembrane region" description="Helical" evidence="6">
    <location>
        <begin position="378"/>
        <end position="402"/>
    </location>
</feature>
<dbReference type="InterPro" id="IPR020846">
    <property type="entry name" value="MFS_dom"/>
</dbReference>
<feature type="transmembrane region" description="Helical" evidence="6">
    <location>
        <begin position="198"/>
        <end position="218"/>
    </location>
</feature>
<feature type="transmembrane region" description="Helical" evidence="6">
    <location>
        <begin position="108"/>
        <end position="132"/>
    </location>
</feature>
<organism evidence="8 9">
    <name type="scientific">Pseudonocardia kongjuensis</name>
    <dbReference type="NCBI Taxonomy" id="102227"/>
    <lineage>
        <taxon>Bacteria</taxon>
        <taxon>Bacillati</taxon>
        <taxon>Actinomycetota</taxon>
        <taxon>Actinomycetes</taxon>
        <taxon>Pseudonocardiales</taxon>
        <taxon>Pseudonocardiaceae</taxon>
        <taxon>Pseudonocardia</taxon>
    </lineage>
</organism>
<evidence type="ECO:0000256" key="2">
    <source>
        <dbReference type="ARBA" id="ARBA00022475"/>
    </source>
</evidence>
<keyword evidence="4 6" id="KW-1133">Transmembrane helix</keyword>
<evidence type="ECO:0000256" key="5">
    <source>
        <dbReference type="ARBA" id="ARBA00023136"/>
    </source>
</evidence>
<feature type="transmembrane region" description="Helical" evidence="6">
    <location>
        <begin position="414"/>
        <end position="433"/>
    </location>
</feature>
<name>A0ABP4IWY9_9PSEU</name>
<feature type="transmembrane region" description="Helical" evidence="6">
    <location>
        <begin position="317"/>
        <end position="336"/>
    </location>
</feature>
<keyword evidence="2" id="KW-1003">Cell membrane</keyword>
<dbReference type="PANTHER" id="PTHR43124">
    <property type="entry name" value="PURINE EFFLUX PUMP PBUE"/>
    <property type="match status" value="1"/>
</dbReference>
<gene>
    <name evidence="8" type="ORF">GCM10009613_58280</name>
</gene>
<comment type="caution">
    <text evidence="8">The sequence shown here is derived from an EMBL/GenBank/DDBJ whole genome shotgun (WGS) entry which is preliminary data.</text>
</comment>
<proteinExistence type="predicted"/>
<dbReference type="SUPFAM" id="SSF103473">
    <property type="entry name" value="MFS general substrate transporter"/>
    <property type="match status" value="1"/>
</dbReference>
<dbReference type="PROSITE" id="PS50850">
    <property type="entry name" value="MFS"/>
    <property type="match status" value="1"/>
</dbReference>
<dbReference type="Gene3D" id="1.20.1250.20">
    <property type="entry name" value="MFS general substrate transporter like domains"/>
    <property type="match status" value="2"/>
</dbReference>
<feature type="transmembrane region" description="Helical" evidence="6">
    <location>
        <begin position="39"/>
        <end position="57"/>
    </location>
</feature>
<evidence type="ECO:0000256" key="4">
    <source>
        <dbReference type="ARBA" id="ARBA00022989"/>
    </source>
</evidence>
<protein>
    <submittedName>
        <fullName evidence="8">MFS transporter</fullName>
    </submittedName>
</protein>